<evidence type="ECO:0000313" key="2">
    <source>
        <dbReference type="Proteomes" id="UP000796880"/>
    </source>
</evidence>
<comment type="caution">
    <text evidence="1">The sequence shown here is derived from an EMBL/GenBank/DDBJ whole genome shotgun (WGS) entry which is preliminary data.</text>
</comment>
<name>A0A8K0MNL1_9ROSA</name>
<dbReference type="EMBL" id="VOIH02000002">
    <property type="protein sequence ID" value="KAF3452288.1"/>
    <property type="molecule type" value="Genomic_DNA"/>
</dbReference>
<accession>A0A8K0MNL1</accession>
<organism evidence="1 2">
    <name type="scientific">Rhamnella rubrinervis</name>
    <dbReference type="NCBI Taxonomy" id="2594499"/>
    <lineage>
        <taxon>Eukaryota</taxon>
        <taxon>Viridiplantae</taxon>
        <taxon>Streptophyta</taxon>
        <taxon>Embryophyta</taxon>
        <taxon>Tracheophyta</taxon>
        <taxon>Spermatophyta</taxon>
        <taxon>Magnoliopsida</taxon>
        <taxon>eudicotyledons</taxon>
        <taxon>Gunneridae</taxon>
        <taxon>Pentapetalae</taxon>
        <taxon>rosids</taxon>
        <taxon>fabids</taxon>
        <taxon>Rosales</taxon>
        <taxon>Rhamnaceae</taxon>
        <taxon>rhamnoid group</taxon>
        <taxon>Rhamneae</taxon>
        <taxon>Rhamnella</taxon>
    </lineage>
</organism>
<reference evidence="1" key="1">
    <citation type="submission" date="2020-03" db="EMBL/GenBank/DDBJ databases">
        <title>A high-quality chromosome-level genome assembly of a woody plant with both climbing and erect habits, Rhamnella rubrinervis.</title>
        <authorList>
            <person name="Lu Z."/>
            <person name="Yang Y."/>
            <person name="Zhu X."/>
            <person name="Sun Y."/>
        </authorList>
    </citation>
    <scope>NUCLEOTIDE SEQUENCE</scope>
    <source>
        <strain evidence="1">BYM</strain>
        <tissue evidence="1">Leaf</tissue>
    </source>
</reference>
<sequence length="296" mass="33563">MLSLAFGIFPVSHNDVEKIRLPFPFVGRRRVLVDHLPQKHVESPVQPLHPTLNSCKSIHAIDGMKSPMLKNPAEVMSSTTMSLNSFDSEPFVTKTRRLSITWPIMLAMGTSASPHHNRLASLARVVHGSQHVTELDLSYVSPVVQSFSAEHVQVTELPQQLPPWTVVGEHHVLCVISQVGGTGIRRTGHVWHGAEEWKSTEHRPAFRSRRELLGMLLVGEERMEKRVMKKMRIAVAISLRSKIEEPWRQDKNYEAKPNHYLQVQKKFTRLDFLWCTATDGLPRTNEISEALENAAL</sequence>
<dbReference type="Proteomes" id="UP000796880">
    <property type="component" value="Unassembled WGS sequence"/>
</dbReference>
<proteinExistence type="predicted"/>
<keyword evidence="2" id="KW-1185">Reference proteome</keyword>
<protein>
    <submittedName>
        <fullName evidence="1">Uncharacterized protein</fullName>
    </submittedName>
</protein>
<dbReference type="AlphaFoldDB" id="A0A8K0MNL1"/>
<gene>
    <name evidence="1" type="ORF">FNV43_RR02721</name>
</gene>
<evidence type="ECO:0000313" key="1">
    <source>
        <dbReference type="EMBL" id="KAF3452288.1"/>
    </source>
</evidence>